<gene>
    <name evidence="1" type="ORF">BV25DRAFT_1771569</name>
</gene>
<dbReference type="EMBL" id="MU277243">
    <property type="protein sequence ID" value="KAI0057735.1"/>
    <property type="molecule type" value="Genomic_DNA"/>
</dbReference>
<comment type="caution">
    <text evidence="1">The sequence shown here is derived from an EMBL/GenBank/DDBJ whole genome shotgun (WGS) entry which is preliminary data.</text>
</comment>
<proteinExistence type="predicted"/>
<organism evidence="1 2">
    <name type="scientific">Artomyces pyxidatus</name>
    <dbReference type="NCBI Taxonomy" id="48021"/>
    <lineage>
        <taxon>Eukaryota</taxon>
        <taxon>Fungi</taxon>
        <taxon>Dikarya</taxon>
        <taxon>Basidiomycota</taxon>
        <taxon>Agaricomycotina</taxon>
        <taxon>Agaricomycetes</taxon>
        <taxon>Russulales</taxon>
        <taxon>Auriscalpiaceae</taxon>
        <taxon>Artomyces</taxon>
    </lineage>
</organism>
<reference evidence="1" key="1">
    <citation type="submission" date="2021-03" db="EMBL/GenBank/DDBJ databases">
        <authorList>
            <consortium name="DOE Joint Genome Institute"/>
            <person name="Ahrendt S."/>
            <person name="Looney B.P."/>
            <person name="Miyauchi S."/>
            <person name="Morin E."/>
            <person name="Drula E."/>
            <person name="Courty P.E."/>
            <person name="Chicoki N."/>
            <person name="Fauchery L."/>
            <person name="Kohler A."/>
            <person name="Kuo A."/>
            <person name="Labutti K."/>
            <person name="Pangilinan J."/>
            <person name="Lipzen A."/>
            <person name="Riley R."/>
            <person name="Andreopoulos W."/>
            <person name="He G."/>
            <person name="Johnson J."/>
            <person name="Barry K.W."/>
            <person name="Grigoriev I.V."/>
            <person name="Nagy L."/>
            <person name="Hibbett D."/>
            <person name="Henrissat B."/>
            <person name="Matheny P.B."/>
            <person name="Labbe J."/>
            <person name="Martin F."/>
        </authorList>
    </citation>
    <scope>NUCLEOTIDE SEQUENCE</scope>
    <source>
        <strain evidence="1">HHB10654</strain>
    </source>
</reference>
<evidence type="ECO:0000313" key="1">
    <source>
        <dbReference type="EMBL" id="KAI0057735.1"/>
    </source>
</evidence>
<protein>
    <submittedName>
        <fullName evidence="1">Uncharacterized protein</fullName>
    </submittedName>
</protein>
<keyword evidence="2" id="KW-1185">Reference proteome</keyword>
<reference evidence="1" key="2">
    <citation type="journal article" date="2022" name="New Phytol.">
        <title>Evolutionary transition to the ectomycorrhizal habit in the genomes of a hyperdiverse lineage of mushroom-forming fungi.</title>
        <authorList>
            <person name="Looney B."/>
            <person name="Miyauchi S."/>
            <person name="Morin E."/>
            <person name="Drula E."/>
            <person name="Courty P.E."/>
            <person name="Kohler A."/>
            <person name="Kuo A."/>
            <person name="LaButti K."/>
            <person name="Pangilinan J."/>
            <person name="Lipzen A."/>
            <person name="Riley R."/>
            <person name="Andreopoulos W."/>
            <person name="He G."/>
            <person name="Johnson J."/>
            <person name="Nolan M."/>
            <person name="Tritt A."/>
            <person name="Barry K.W."/>
            <person name="Grigoriev I.V."/>
            <person name="Nagy L.G."/>
            <person name="Hibbett D."/>
            <person name="Henrissat B."/>
            <person name="Matheny P.B."/>
            <person name="Labbe J."/>
            <person name="Martin F.M."/>
        </authorList>
    </citation>
    <scope>NUCLEOTIDE SEQUENCE</scope>
    <source>
        <strain evidence="1">HHB10654</strain>
    </source>
</reference>
<sequence length="1353" mass="148598">MLPQVANHILHHTTRAVAAAQNQAGHTLRNVLGLQSAGTPSSSTSLGPWNGAGSSSWGSGHAGAGGGAKYHTGSRFYSGYTGPGRAVTQANTSTSNDAGTSQTDDNDDPRPRPTLVRSTRKPRSRRHSFSLGSDAHAQSERAESFGVLKAVQQHARSRHAFAEPSRPQNPSLETAPVLDTREGGVTPRLTRRNSTASTVSLSGTGEAIEPPPPPPAPIFAKDPVDPAQPQTVVPPQLDAQDAMEFTASPVARRPDISQVRATLERLRDPTTKATLIEWNNALADLLQLRTPHEPVTEIVAAYNDLVARSFKPNARTYATVIESLIQRDEEVHFSIKEMEGHIEHCKAAGASDAPDVFVCQQRIEALRAENNFSSAMSLFQAASTNVKWRFHTSTYTRLLRSCALHQSIESAILVFAHIEHRPDIKASSAVYGQLLSVYVSLGDIEGAKVVFKEYQRICRSHRIAIDNVKAARIAHLVVWNRMVEAYFTAGDTTAALGLLEKMMDSPAGARFHIHEPPTPALSTYKVIIRAFCSSGDVSTAVTWYERLLEQGQKVDEDDDPAVLPPRPDTSMTADLFYALGHANRLEDLNRLFVRASDILADPDRGMLHWVARLPVYLANVRYLRENKLEEAKVLETLDFLIQNVITLPFSVGTILESNAPLAEIVGLYATYNHPDKALRVIQDLGEATGDNWTSCQVGTKDLSQSLLYDNGVARELPLGIVLGLAKVWTERGLHYNEFIADACLLAYTRARETDELATLSAEEWELIALAIVTKDVQATGEYEAFDYHSALLADMAGSGFNPGQLSGFVQDRLVHGILAGRGVEEASAFMATLGPSFMALLENRPEFAPQSLPQPPIDARIDDYHSRYVDEQHIRRGTNIGPLDAFSRFESGVHMGLYPHPDVIGRLIESLGRLKDMGKVDYLYAEAQQAISLLEHDKHAQSVGWAAVENSMIIARGHAGDGQSADVHRVRMLEQGMTPTADAYGALIQCVKETTDDTARAMAYFEEAQMRGVKPNVFLYNTTISKLAKARKADFAIELFQQMKSSSMKPSSITYGAVIAACCRVGDSTSAETLFEEMTSQANFKPRVPPFNTMMQFYVQTKPHRQRFMHYYTRLVQAGIKPTAHTYKLLLDMHGTIEPVDFKSMERTFAQLVNERNVQIQGSHWASLINAYGCVGKDLDKATAIFDSIATHPSTLASGLQLPDAVTFEALINVLVTLRRTDLIPEYLDRLRATGVHMTAYIANLLIRGYAAVGNIEEARRVFDGLVDPPVGVAAPNNHAPHDSSMAPPADPNGLVYREPSTWEAMVRAELGSGNREHAVALLERVLARQYPESIYNRISGIMLDDSVSPWPS</sequence>
<evidence type="ECO:0000313" key="2">
    <source>
        <dbReference type="Proteomes" id="UP000814140"/>
    </source>
</evidence>
<feature type="non-terminal residue" evidence="1">
    <location>
        <position position="1353"/>
    </location>
</feature>
<name>A0ACB8SP63_9AGAM</name>
<dbReference type="Proteomes" id="UP000814140">
    <property type="component" value="Unassembled WGS sequence"/>
</dbReference>
<accession>A0ACB8SP63</accession>